<dbReference type="EMBL" id="JANPWB010000006">
    <property type="protein sequence ID" value="KAJ1180350.1"/>
    <property type="molecule type" value="Genomic_DNA"/>
</dbReference>
<feature type="compositionally biased region" description="Basic and acidic residues" evidence="1">
    <location>
        <begin position="156"/>
        <end position="173"/>
    </location>
</feature>
<evidence type="ECO:0000313" key="3">
    <source>
        <dbReference type="Proteomes" id="UP001066276"/>
    </source>
</evidence>
<accession>A0AAV7TV69</accession>
<dbReference type="Proteomes" id="UP001066276">
    <property type="component" value="Chromosome 3_2"/>
</dbReference>
<keyword evidence="3" id="KW-1185">Reference proteome</keyword>
<reference evidence="2" key="1">
    <citation type="journal article" date="2022" name="bioRxiv">
        <title>Sequencing and chromosome-scale assembly of the giantPleurodeles waltlgenome.</title>
        <authorList>
            <person name="Brown T."/>
            <person name="Elewa A."/>
            <person name="Iarovenko S."/>
            <person name="Subramanian E."/>
            <person name="Araus A.J."/>
            <person name="Petzold A."/>
            <person name="Susuki M."/>
            <person name="Suzuki K.-i.T."/>
            <person name="Hayashi T."/>
            <person name="Toyoda A."/>
            <person name="Oliveira C."/>
            <person name="Osipova E."/>
            <person name="Leigh N.D."/>
            <person name="Simon A."/>
            <person name="Yun M.H."/>
        </authorList>
    </citation>
    <scope>NUCLEOTIDE SEQUENCE</scope>
    <source>
        <strain evidence="2">20211129_DDA</strain>
        <tissue evidence="2">Liver</tissue>
    </source>
</reference>
<protein>
    <submittedName>
        <fullName evidence="2">Uncharacterized protein</fullName>
    </submittedName>
</protein>
<organism evidence="2 3">
    <name type="scientific">Pleurodeles waltl</name>
    <name type="common">Iberian ribbed newt</name>
    <dbReference type="NCBI Taxonomy" id="8319"/>
    <lineage>
        <taxon>Eukaryota</taxon>
        <taxon>Metazoa</taxon>
        <taxon>Chordata</taxon>
        <taxon>Craniata</taxon>
        <taxon>Vertebrata</taxon>
        <taxon>Euteleostomi</taxon>
        <taxon>Amphibia</taxon>
        <taxon>Batrachia</taxon>
        <taxon>Caudata</taxon>
        <taxon>Salamandroidea</taxon>
        <taxon>Salamandridae</taxon>
        <taxon>Pleurodelinae</taxon>
        <taxon>Pleurodeles</taxon>
    </lineage>
</organism>
<name>A0AAV7TV69_PLEWA</name>
<evidence type="ECO:0000256" key="1">
    <source>
        <dbReference type="SAM" id="MobiDB-lite"/>
    </source>
</evidence>
<feature type="region of interest" description="Disordered" evidence="1">
    <location>
        <begin position="156"/>
        <end position="180"/>
    </location>
</feature>
<evidence type="ECO:0000313" key="2">
    <source>
        <dbReference type="EMBL" id="KAJ1180350.1"/>
    </source>
</evidence>
<proteinExistence type="predicted"/>
<dbReference type="AlphaFoldDB" id="A0AAV7TV69"/>
<sequence>MAELFPLFLSRTNTVSSTGDAADVESPPVNDRTDGILSEDLVVLMDNNSESRNNHPNLSEAAAPSIAPAAIHNPENNQNVITLDRTTGSDCSPFLQWIFQEILREIKEIKKTQHETAKLIADRLFSLEEKISQVLERMDELEQRISACEAHLNRLRDSGSNRRKIDGHRDQGRRPRKPLL</sequence>
<comment type="caution">
    <text evidence="2">The sequence shown here is derived from an EMBL/GenBank/DDBJ whole genome shotgun (WGS) entry which is preliminary data.</text>
</comment>
<gene>
    <name evidence="2" type="ORF">NDU88_005572</name>
</gene>